<evidence type="ECO:0000313" key="9">
    <source>
        <dbReference type="Proteomes" id="UP000308199"/>
    </source>
</evidence>
<dbReference type="PANTHER" id="PTHR24304:SF2">
    <property type="entry name" value="24-HYDROXYCHOLESTEROL 7-ALPHA-HYDROXYLASE"/>
    <property type="match status" value="1"/>
</dbReference>
<dbReference type="GO" id="GO:0020037">
    <property type="term" value="F:heme binding"/>
    <property type="evidence" value="ECO:0007669"/>
    <property type="project" value="InterPro"/>
</dbReference>
<dbReference type="AlphaFoldDB" id="A0A4S4L5R0"/>
<dbReference type="EMBL" id="SGPK01000185">
    <property type="protein sequence ID" value="THH06617.1"/>
    <property type="molecule type" value="Genomic_DNA"/>
</dbReference>
<dbReference type="InterPro" id="IPR036396">
    <property type="entry name" value="Cyt_P450_sf"/>
</dbReference>
<evidence type="ECO:0000313" key="8">
    <source>
        <dbReference type="EMBL" id="THH06617.1"/>
    </source>
</evidence>
<name>A0A4S4L5R0_9AGAM</name>
<accession>A0A4S4L5R0</accession>
<dbReference type="SUPFAM" id="SSF48264">
    <property type="entry name" value="Cytochrome P450"/>
    <property type="match status" value="1"/>
</dbReference>
<organism evidence="8 9">
    <name type="scientific">Phellinidium pouzarii</name>
    <dbReference type="NCBI Taxonomy" id="167371"/>
    <lineage>
        <taxon>Eukaryota</taxon>
        <taxon>Fungi</taxon>
        <taxon>Dikarya</taxon>
        <taxon>Basidiomycota</taxon>
        <taxon>Agaricomycotina</taxon>
        <taxon>Agaricomycetes</taxon>
        <taxon>Hymenochaetales</taxon>
        <taxon>Hymenochaetaceae</taxon>
        <taxon>Phellinidium</taxon>
    </lineage>
</organism>
<evidence type="ECO:0000256" key="6">
    <source>
        <dbReference type="SAM" id="MobiDB-lite"/>
    </source>
</evidence>
<dbReference type="Gene3D" id="1.10.630.10">
    <property type="entry name" value="Cytochrome P450"/>
    <property type="match status" value="1"/>
</dbReference>
<keyword evidence="7" id="KW-1133">Transmembrane helix</keyword>
<evidence type="ECO:0000256" key="4">
    <source>
        <dbReference type="ARBA" id="ARBA00022723"/>
    </source>
</evidence>
<dbReference type="OrthoDB" id="3008850at2759"/>
<evidence type="ECO:0000256" key="7">
    <source>
        <dbReference type="SAM" id="Phobius"/>
    </source>
</evidence>
<dbReference type="GO" id="GO:0004497">
    <property type="term" value="F:monooxygenase activity"/>
    <property type="evidence" value="ECO:0007669"/>
    <property type="project" value="InterPro"/>
</dbReference>
<evidence type="ECO:0000256" key="1">
    <source>
        <dbReference type="ARBA" id="ARBA00001971"/>
    </source>
</evidence>
<dbReference type="InterPro" id="IPR001128">
    <property type="entry name" value="Cyt_P450"/>
</dbReference>
<evidence type="ECO:0000256" key="3">
    <source>
        <dbReference type="ARBA" id="ARBA00022617"/>
    </source>
</evidence>
<keyword evidence="7" id="KW-0472">Membrane</keyword>
<proteinExistence type="inferred from homology"/>
<keyword evidence="3" id="KW-0349">Heme</keyword>
<evidence type="ECO:0000256" key="5">
    <source>
        <dbReference type="ARBA" id="ARBA00023004"/>
    </source>
</evidence>
<evidence type="ECO:0008006" key="10">
    <source>
        <dbReference type="Google" id="ProtNLM"/>
    </source>
</evidence>
<comment type="similarity">
    <text evidence="2">Belongs to the cytochrome P450 family.</text>
</comment>
<keyword evidence="7" id="KW-0812">Transmembrane</keyword>
<dbReference type="Proteomes" id="UP000308199">
    <property type="component" value="Unassembled WGS sequence"/>
</dbReference>
<comment type="caution">
    <text evidence="8">The sequence shown here is derived from an EMBL/GenBank/DDBJ whole genome shotgun (WGS) entry which is preliminary data.</text>
</comment>
<dbReference type="GO" id="GO:0016705">
    <property type="term" value="F:oxidoreductase activity, acting on paired donors, with incorporation or reduction of molecular oxygen"/>
    <property type="evidence" value="ECO:0007669"/>
    <property type="project" value="InterPro"/>
</dbReference>
<sequence>MAFNGTAFVALDVLDPMAWSDYAPSSVESTFGPGVILLGIVSLPLIIISLHAAIFPKDTSLSPEIFYWLPFIGSAIQYGDDPIGFLTRYREKYGDVLTFVLLGRKMIVALGQKGNNFVTGGKLAHMSTQEALPPLEPLTTPCFGKDVVYDVPNAVFMEQKRFVKAGLSLENFRAYISMMEDEISMFLAHDASFRAYQVNPTSEKDAAWGQFHALQTHEETRALPLLDAVIRETLRHAPANPQHHAQSHIRHPRTTVSRYASL</sequence>
<protein>
    <recommendedName>
        <fullName evidence="10">Cytochrome P450</fullName>
    </recommendedName>
</protein>
<evidence type="ECO:0000256" key="2">
    <source>
        <dbReference type="ARBA" id="ARBA00010617"/>
    </source>
</evidence>
<reference evidence="8 9" key="1">
    <citation type="submission" date="2019-02" db="EMBL/GenBank/DDBJ databases">
        <title>Genome sequencing of the rare red list fungi Phellinidium pouzarii.</title>
        <authorList>
            <person name="Buettner E."/>
            <person name="Kellner H."/>
        </authorList>
    </citation>
    <scope>NUCLEOTIDE SEQUENCE [LARGE SCALE GENOMIC DNA]</scope>
    <source>
        <strain evidence="8 9">DSM 108285</strain>
    </source>
</reference>
<dbReference type="PRINTS" id="PR00465">
    <property type="entry name" value="EP450IV"/>
</dbReference>
<gene>
    <name evidence="8" type="ORF">EW145_g3959</name>
</gene>
<dbReference type="Pfam" id="PF00067">
    <property type="entry name" value="p450"/>
    <property type="match status" value="1"/>
</dbReference>
<keyword evidence="9" id="KW-1185">Reference proteome</keyword>
<dbReference type="InterPro" id="IPR050529">
    <property type="entry name" value="CYP450_sterol_14alpha_dmase"/>
</dbReference>
<dbReference type="GO" id="GO:0005506">
    <property type="term" value="F:iron ion binding"/>
    <property type="evidence" value="ECO:0007669"/>
    <property type="project" value="InterPro"/>
</dbReference>
<feature type="transmembrane region" description="Helical" evidence="7">
    <location>
        <begin position="35"/>
        <end position="55"/>
    </location>
</feature>
<keyword evidence="4" id="KW-0479">Metal-binding</keyword>
<dbReference type="PANTHER" id="PTHR24304">
    <property type="entry name" value="CYTOCHROME P450 FAMILY 7"/>
    <property type="match status" value="1"/>
</dbReference>
<dbReference type="InterPro" id="IPR002403">
    <property type="entry name" value="Cyt_P450_E_grp-IV"/>
</dbReference>
<feature type="region of interest" description="Disordered" evidence="6">
    <location>
        <begin position="239"/>
        <end position="262"/>
    </location>
</feature>
<keyword evidence="5" id="KW-0408">Iron</keyword>
<comment type="cofactor">
    <cofactor evidence="1">
        <name>heme</name>
        <dbReference type="ChEBI" id="CHEBI:30413"/>
    </cofactor>
</comment>